<keyword evidence="3" id="KW-1185">Reference proteome</keyword>
<dbReference type="Proteomes" id="UP000533598">
    <property type="component" value="Unassembled WGS sequence"/>
</dbReference>
<reference evidence="2 3" key="1">
    <citation type="submission" date="2020-08" db="EMBL/GenBank/DDBJ databases">
        <title>Sequencing the genomes of 1000 actinobacteria strains.</title>
        <authorList>
            <person name="Klenk H.-P."/>
        </authorList>
    </citation>
    <scope>NUCLEOTIDE SEQUENCE [LARGE SCALE GENOMIC DNA]</scope>
    <source>
        <strain evidence="2 3">DSM 44230</strain>
    </source>
</reference>
<evidence type="ECO:0000313" key="2">
    <source>
        <dbReference type="EMBL" id="MBB4674616.1"/>
    </source>
</evidence>
<organism evidence="2 3">
    <name type="scientific">Crossiella cryophila</name>
    <dbReference type="NCBI Taxonomy" id="43355"/>
    <lineage>
        <taxon>Bacteria</taxon>
        <taxon>Bacillati</taxon>
        <taxon>Actinomycetota</taxon>
        <taxon>Actinomycetes</taxon>
        <taxon>Pseudonocardiales</taxon>
        <taxon>Pseudonocardiaceae</taxon>
        <taxon>Crossiella</taxon>
    </lineage>
</organism>
<dbReference type="Gene3D" id="3.90.1200.10">
    <property type="match status" value="1"/>
</dbReference>
<dbReference type="SUPFAM" id="SSF56112">
    <property type="entry name" value="Protein kinase-like (PK-like)"/>
    <property type="match status" value="1"/>
</dbReference>
<dbReference type="GO" id="GO:0016301">
    <property type="term" value="F:kinase activity"/>
    <property type="evidence" value="ECO:0007669"/>
    <property type="project" value="UniProtKB-KW"/>
</dbReference>
<dbReference type="InterPro" id="IPR002575">
    <property type="entry name" value="Aminoglycoside_PTrfase"/>
</dbReference>
<dbReference type="EMBL" id="JACHMH010000001">
    <property type="protein sequence ID" value="MBB4674616.1"/>
    <property type="molecule type" value="Genomic_DNA"/>
</dbReference>
<gene>
    <name evidence="2" type="ORF">HNR67_000734</name>
</gene>
<keyword evidence="2" id="KW-0808">Transferase</keyword>
<name>A0A7W7FQ72_9PSEU</name>
<sequence length="327" mass="34700">MHPEETAAIEIALGGRVLATRTLAGGFSHQTCLLTLTTGQVVARFGGPDPVIEAAVMAAARPHVPVPQVLLVRPGTAVTRPVMVIEYRTGALLSHVLADDSLTPAELGALGAEVGRVAAAISAVEFDRPGFFTDEQLTVGPERPWSAQLPELVASWLADTPDTRLDAAAQAAWLELCTAHAPALTAVDGQSRLVHSDLNPKNILVSRVGADWRVDAVLDWEFSYAGCPYGDAANMARFGTEYPTGFLPAFHTAFAAHQPATPPANWAYLGRVLDMFALTELVTRPAPHPIADQAATRIRHLIEHTFELSTDLSTAGDNSAAPADDTP</sequence>
<protein>
    <submittedName>
        <fullName evidence="2">Ser/Thr protein kinase RdoA (MazF antagonist)</fullName>
    </submittedName>
</protein>
<comment type="caution">
    <text evidence="2">The sequence shown here is derived from an EMBL/GenBank/DDBJ whole genome shotgun (WGS) entry which is preliminary data.</text>
</comment>
<dbReference type="Pfam" id="PF01636">
    <property type="entry name" value="APH"/>
    <property type="match status" value="1"/>
</dbReference>
<accession>A0A7W7FQ72</accession>
<keyword evidence="2" id="KW-0418">Kinase</keyword>
<dbReference type="RefSeq" id="WP_185000717.1">
    <property type="nucleotide sequence ID" value="NZ_BAAAUI010000003.1"/>
</dbReference>
<proteinExistence type="predicted"/>
<evidence type="ECO:0000259" key="1">
    <source>
        <dbReference type="Pfam" id="PF01636"/>
    </source>
</evidence>
<dbReference type="InterPro" id="IPR051678">
    <property type="entry name" value="AGP_Transferase"/>
</dbReference>
<feature type="domain" description="Aminoglycoside phosphotransferase" evidence="1">
    <location>
        <begin position="21"/>
        <end position="255"/>
    </location>
</feature>
<dbReference type="PANTHER" id="PTHR21310">
    <property type="entry name" value="AMINOGLYCOSIDE PHOSPHOTRANSFERASE-RELATED-RELATED"/>
    <property type="match status" value="1"/>
</dbReference>
<dbReference type="InterPro" id="IPR011009">
    <property type="entry name" value="Kinase-like_dom_sf"/>
</dbReference>
<evidence type="ECO:0000313" key="3">
    <source>
        <dbReference type="Proteomes" id="UP000533598"/>
    </source>
</evidence>
<dbReference type="AlphaFoldDB" id="A0A7W7FQ72"/>